<keyword evidence="2 7" id="KW-0813">Transport</keyword>
<dbReference type="InterPro" id="IPR050366">
    <property type="entry name" value="BP-dependent_transpt_permease"/>
</dbReference>
<keyword evidence="6 7" id="KW-0472">Membrane</keyword>
<dbReference type="Gene3D" id="1.10.3720.10">
    <property type="entry name" value="MetI-like"/>
    <property type="match status" value="1"/>
</dbReference>
<feature type="transmembrane region" description="Helical" evidence="7">
    <location>
        <begin position="252"/>
        <end position="273"/>
    </location>
</feature>
<evidence type="ECO:0000256" key="3">
    <source>
        <dbReference type="ARBA" id="ARBA00022475"/>
    </source>
</evidence>
<evidence type="ECO:0000313" key="10">
    <source>
        <dbReference type="Proteomes" id="UP000253099"/>
    </source>
</evidence>
<feature type="transmembrane region" description="Helical" evidence="7">
    <location>
        <begin position="197"/>
        <end position="217"/>
    </location>
</feature>
<dbReference type="InterPro" id="IPR035906">
    <property type="entry name" value="MetI-like_sf"/>
</dbReference>
<evidence type="ECO:0000256" key="6">
    <source>
        <dbReference type="ARBA" id="ARBA00023136"/>
    </source>
</evidence>
<dbReference type="AlphaFoldDB" id="A0A366M957"/>
<evidence type="ECO:0000259" key="8">
    <source>
        <dbReference type="PROSITE" id="PS50928"/>
    </source>
</evidence>
<keyword evidence="10" id="KW-1185">Reference proteome</keyword>
<sequence length="288" mass="31575">MNKPVDTPKKKFHTSPLKLNLRTKTILIIVLTASMLVAIVINSLFIDVSTITTNFSSINLPPSFEHLFGTDWMGRDMFTRTLKGLGLSIMIGALASIISTVVAVILGLSSGMNKYLDSFVSWLVDLFSSIPHLLLIILISISLGGGVIGVIVGVGVSHWTTLTRVIRAEIKQINTSEYVHLSKNFGKSKWWIAKKHILPLILTQVVLGVILVFPHAIMHEASVTFLGFGLSPHEPAIGIILSESMKYLATGVWWLAFFPGVSLLIIVLLFDLVGDNLQKILDPTNAHE</sequence>
<comment type="subcellular location">
    <subcellularLocation>
        <location evidence="1 7">Cell membrane</location>
        <topology evidence="1 7">Multi-pass membrane protein</topology>
    </subcellularLocation>
</comment>
<gene>
    <name evidence="9" type="ORF">ALNOE001_18130</name>
</gene>
<dbReference type="InterPro" id="IPR000515">
    <property type="entry name" value="MetI-like"/>
</dbReference>
<name>A0A366M957_9EURY</name>
<dbReference type="PANTHER" id="PTHR43386:SF23">
    <property type="entry name" value="ABC TRANSPORTER"/>
    <property type="match status" value="1"/>
</dbReference>
<feature type="transmembrane region" description="Helical" evidence="7">
    <location>
        <begin position="26"/>
        <end position="46"/>
    </location>
</feature>
<organism evidence="9 10">
    <name type="scientific">Candidatus Methanobinarius endosymbioticus</name>
    <dbReference type="NCBI Taxonomy" id="2006182"/>
    <lineage>
        <taxon>Archaea</taxon>
        <taxon>Methanobacteriati</taxon>
        <taxon>Methanobacteriota</taxon>
        <taxon>Methanomada group</taxon>
        <taxon>Methanobacteria</taxon>
        <taxon>Methanobacteriales</taxon>
        <taxon>Methanobacteriaceae</taxon>
        <taxon>Candidatus Methanobinarius</taxon>
    </lineage>
</organism>
<evidence type="ECO:0000256" key="1">
    <source>
        <dbReference type="ARBA" id="ARBA00004651"/>
    </source>
</evidence>
<dbReference type="Proteomes" id="UP000253099">
    <property type="component" value="Unassembled WGS sequence"/>
</dbReference>
<evidence type="ECO:0000256" key="7">
    <source>
        <dbReference type="RuleBase" id="RU363032"/>
    </source>
</evidence>
<comment type="similarity">
    <text evidence="7">Belongs to the binding-protein-dependent transport system permease family.</text>
</comment>
<dbReference type="PROSITE" id="PS50928">
    <property type="entry name" value="ABC_TM1"/>
    <property type="match status" value="1"/>
</dbReference>
<comment type="caution">
    <text evidence="9">The sequence shown here is derived from an EMBL/GenBank/DDBJ whole genome shotgun (WGS) entry which is preliminary data.</text>
</comment>
<dbReference type="GO" id="GO:0055085">
    <property type="term" value="P:transmembrane transport"/>
    <property type="evidence" value="ECO:0007669"/>
    <property type="project" value="InterPro"/>
</dbReference>
<keyword evidence="3" id="KW-1003">Cell membrane</keyword>
<dbReference type="SUPFAM" id="SSF161098">
    <property type="entry name" value="MetI-like"/>
    <property type="match status" value="1"/>
</dbReference>
<evidence type="ECO:0000313" key="9">
    <source>
        <dbReference type="EMBL" id="RBQ22577.1"/>
    </source>
</evidence>
<dbReference type="GO" id="GO:0005886">
    <property type="term" value="C:plasma membrane"/>
    <property type="evidence" value="ECO:0007669"/>
    <property type="project" value="UniProtKB-SubCell"/>
</dbReference>
<evidence type="ECO:0000256" key="4">
    <source>
        <dbReference type="ARBA" id="ARBA00022692"/>
    </source>
</evidence>
<proteinExistence type="inferred from homology"/>
<keyword evidence="5 7" id="KW-1133">Transmembrane helix</keyword>
<dbReference type="Pfam" id="PF00528">
    <property type="entry name" value="BPD_transp_1"/>
    <property type="match status" value="1"/>
</dbReference>
<keyword evidence="4 7" id="KW-0812">Transmembrane</keyword>
<feature type="domain" description="ABC transmembrane type-1" evidence="8">
    <location>
        <begin position="85"/>
        <end position="274"/>
    </location>
</feature>
<dbReference type="EMBL" id="NIZT01000059">
    <property type="protein sequence ID" value="RBQ22577.1"/>
    <property type="molecule type" value="Genomic_DNA"/>
</dbReference>
<reference evidence="9 10" key="1">
    <citation type="submission" date="2018-06" db="EMBL/GenBank/DDBJ databases">
        <title>Genomic insight into two independent archaeal endosymbiosis events.</title>
        <authorList>
            <person name="Lind A.E."/>
            <person name="Lewis W.H."/>
            <person name="Spang A."/>
            <person name="Guy L."/>
            <person name="Embley M.T."/>
            <person name="Ettema T.J.G."/>
        </authorList>
    </citation>
    <scope>NUCLEOTIDE SEQUENCE [LARGE SCALE GENOMIC DNA]</scope>
    <source>
        <strain evidence="9">NOE</strain>
    </source>
</reference>
<evidence type="ECO:0000256" key="5">
    <source>
        <dbReference type="ARBA" id="ARBA00022989"/>
    </source>
</evidence>
<accession>A0A366M957</accession>
<evidence type="ECO:0000256" key="2">
    <source>
        <dbReference type="ARBA" id="ARBA00022448"/>
    </source>
</evidence>
<feature type="transmembrane region" description="Helical" evidence="7">
    <location>
        <begin position="85"/>
        <end position="110"/>
    </location>
</feature>
<dbReference type="PANTHER" id="PTHR43386">
    <property type="entry name" value="OLIGOPEPTIDE TRANSPORT SYSTEM PERMEASE PROTEIN APPC"/>
    <property type="match status" value="1"/>
</dbReference>
<dbReference type="CDD" id="cd06261">
    <property type="entry name" value="TM_PBP2"/>
    <property type="match status" value="1"/>
</dbReference>
<protein>
    <recommendedName>
        <fullName evidence="8">ABC transmembrane type-1 domain-containing protein</fullName>
    </recommendedName>
</protein>
<feature type="transmembrane region" description="Helical" evidence="7">
    <location>
        <begin position="130"/>
        <end position="157"/>
    </location>
</feature>